<proteinExistence type="predicted"/>
<dbReference type="InterPro" id="IPR036782">
    <property type="entry name" value="NE0471-like_N"/>
</dbReference>
<sequence length="77" mass="9081">MCYVTDVAYLSDYRLKVWFGDRSVKVVDLQPYLDGPIFEPLKNFDFFRKVTVNHDIDTIVWPNNADFAPDFLYKIGK</sequence>
<organism evidence="1 2">
    <name type="scientific">Candidatus Uhrbacteria bacterium GW2011_GWF2_41_16</name>
    <dbReference type="NCBI Taxonomy" id="1618997"/>
    <lineage>
        <taxon>Bacteria</taxon>
        <taxon>Candidatus Uhriibacteriota</taxon>
    </lineage>
</organism>
<dbReference type="InterPro" id="IPR018841">
    <property type="entry name" value="DUF2442"/>
</dbReference>
<name>A0A0G0XIA8_9BACT</name>
<evidence type="ECO:0008006" key="3">
    <source>
        <dbReference type="Google" id="ProtNLM"/>
    </source>
</evidence>
<accession>A0A0G0XIA8</accession>
<dbReference type="SUPFAM" id="SSF143880">
    <property type="entry name" value="NE0471 N-terminal domain-like"/>
    <property type="match status" value="1"/>
</dbReference>
<dbReference type="Gene3D" id="3.30.2020.10">
    <property type="entry name" value="NE0471-like N-terminal domain"/>
    <property type="match status" value="1"/>
</dbReference>
<reference evidence="1 2" key="1">
    <citation type="journal article" date="2015" name="Nature">
        <title>rRNA introns, odd ribosomes, and small enigmatic genomes across a large radiation of phyla.</title>
        <authorList>
            <person name="Brown C.T."/>
            <person name="Hug L.A."/>
            <person name="Thomas B.C."/>
            <person name="Sharon I."/>
            <person name="Castelle C.J."/>
            <person name="Singh A."/>
            <person name="Wilkins M.J."/>
            <person name="Williams K.H."/>
            <person name="Banfield J.F."/>
        </authorList>
    </citation>
    <scope>NUCLEOTIDE SEQUENCE [LARGE SCALE GENOMIC DNA]</scope>
</reference>
<dbReference type="Proteomes" id="UP000034746">
    <property type="component" value="Unassembled WGS sequence"/>
</dbReference>
<protein>
    <recommendedName>
        <fullName evidence="3">DUF2442 domain-containing protein</fullName>
    </recommendedName>
</protein>
<gene>
    <name evidence="1" type="ORF">UU48_C0030G0003</name>
</gene>
<dbReference type="Pfam" id="PF10387">
    <property type="entry name" value="DUF2442"/>
    <property type="match status" value="1"/>
</dbReference>
<evidence type="ECO:0000313" key="2">
    <source>
        <dbReference type="Proteomes" id="UP000034746"/>
    </source>
</evidence>
<evidence type="ECO:0000313" key="1">
    <source>
        <dbReference type="EMBL" id="KKR96545.1"/>
    </source>
</evidence>
<dbReference type="EMBL" id="LCAU01000030">
    <property type="protein sequence ID" value="KKR96545.1"/>
    <property type="molecule type" value="Genomic_DNA"/>
</dbReference>
<comment type="caution">
    <text evidence="1">The sequence shown here is derived from an EMBL/GenBank/DDBJ whole genome shotgun (WGS) entry which is preliminary data.</text>
</comment>
<dbReference type="AlphaFoldDB" id="A0A0G0XIA8"/>